<evidence type="ECO:0000313" key="4">
    <source>
        <dbReference type="Proteomes" id="UP000011087"/>
    </source>
</evidence>
<feature type="transmembrane region" description="Helical" evidence="1">
    <location>
        <begin position="178"/>
        <end position="199"/>
    </location>
</feature>
<dbReference type="PaxDb" id="55529-EKX38273"/>
<dbReference type="AlphaFoldDB" id="L1IPV9"/>
<organism evidence="2">
    <name type="scientific">Guillardia theta (strain CCMP2712)</name>
    <name type="common">Cryptophyte</name>
    <dbReference type="NCBI Taxonomy" id="905079"/>
    <lineage>
        <taxon>Eukaryota</taxon>
        <taxon>Cryptophyceae</taxon>
        <taxon>Pyrenomonadales</taxon>
        <taxon>Geminigeraceae</taxon>
        <taxon>Guillardia</taxon>
    </lineage>
</organism>
<accession>L1IPV9</accession>
<evidence type="ECO:0000313" key="2">
    <source>
        <dbReference type="EMBL" id="EKX38273.1"/>
    </source>
</evidence>
<feature type="transmembrane region" description="Helical" evidence="1">
    <location>
        <begin position="61"/>
        <end position="81"/>
    </location>
</feature>
<evidence type="ECO:0000256" key="1">
    <source>
        <dbReference type="SAM" id="Phobius"/>
    </source>
</evidence>
<keyword evidence="4" id="KW-1185">Reference proteome</keyword>
<evidence type="ECO:0008006" key="5">
    <source>
        <dbReference type="Google" id="ProtNLM"/>
    </source>
</evidence>
<reference evidence="2 4" key="1">
    <citation type="journal article" date="2012" name="Nature">
        <title>Algal genomes reveal evolutionary mosaicism and the fate of nucleomorphs.</title>
        <authorList>
            <consortium name="DOE Joint Genome Institute"/>
            <person name="Curtis B.A."/>
            <person name="Tanifuji G."/>
            <person name="Burki F."/>
            <person name="Gruber A."/>
            <person name="Irimia M."/>
            <person name="Maruyama S."/>
            <person name="Arias M.C."/>
            <person name="Ball S.G."/>
            <person name="Gile G.H."/>
            <person name="Hirakawa Y."/>
            <person name="Hopkins J.F."/>
            <person name="Kuo A."/>
            <person name="Rensing S.A."/>
            <person name="Schmutz J."/>
            <person name="Symeonidi A."/>
            <person name="Elias M."/>
            <person name="Eveleigh R.J."/>
            <person name="Herman E.K."/>
            <person name="Klute M.J."/>
            <person name="Nakayama T."/>
            <person name="Obornik M."/>
            <person name="Reyes-Prieto A."/>
            <person name="Armbrust E.V."/>
            <person name="Aves S.J."/>
            <person name="Beiko R.G."/>
            <person name="Coutinho P."/>
            <person name="Dacks J.B."/>
            <person name="Durnford D.G."/>
            <person name="Fast N.M."/>
            <person name="Green B.R."/>
            <person name="Grisdale C.J."/>
            <person name="Hempel F."/>
            <person name="Henrissat B."/>
            <person name="Hoppner M.P."/>
            <person name="Ishida K."/>
            <person name="Kim E."/>
            <person name="Koreny L."/>
            <person name="Kroth P.G."/>
            <person name="Liu Y."/>
            <person name="Malik S.B."/>
            <person name="Maier U.G."/>
            <person name="McRose D."/>
            <person name="Mock T."/>
            <person name="Neilson J.A."/>
            <person name="Onodera N.T."/>
            <person name="Poole A.M."/>
            <person name="Pritham E.J."/>
            <person name="Richards T.A."/>
            <person name="Rocap G."/>
            <person name="Roy S.W."/>
            <person name="Sarai C."/>
            <person name="Schaack S."/>
            <person name="Shirato S."/>
            <person name="Slamovits C.H."/>
            <person name="Spencer D.F."/>
            <person name="Suzuki S."/>
            <person name="Worden A.Z."/>
            <person name="Zauner S."/>
            <person name="Barry K."/>
            <person name="Bell C."/>
            <person name="Bharti A.K."/>
            <person name="Crow J.A."/>
            <person name="Grimwood J."/>
            <person name="Kramer R."/>
            <person name="Lindquist E."/>
            <person name="Lucas S."/>
            <person name="Salamov A."/>
            <person name="McFadden G.I."/>
            <person name="Lane C.E."/>
            <person name="Keeling P.J."/>
            <person name="Gray M.W."/>
            <person name="Grigoriev I.V."/>
            <person name="Archibald J.M."/>
        </authorList>
    </citation>
    <scope>NUCLEOTIDE SEQUENCE</scope>
    <source>
        <strain evidence="2 4">CCMP2712</strain>
    </source>
</reference>
<dbReference type="EnsemblProtists" id="EKX38273">
    <property type="protein sequence ID" value="EKX38273"/>
    <property type="gene ID" value="GUITHDRAFT_115614"/>
</dbReference>
<feature type="transmembrane region" description="Helical" evidence="1">
    <location>
        <begin position="351"/>
        <end position="369"/>
    </location>
</feature>
<gene>
    <name evidence="2" type="ORF">GUITHDRAFT_115614</name>
</gene>
<feature type="transmembrane region" description="Helical" evidence="1">
    <location>
        <begin position="267"/>
        <end position="290"/>
    </location>
</feature>
<feature type="transmembrane region" description="Helical" evidence="1">
    <location>
        <begin position="237"/>
        <end position="261"/>
    </location>
</feature>
<evidence type="ECO:0000313" key="3">
    <source>
        <dbReference type="EnsemblProtists" id="EKX38273"/>
    </source>
</evidence>
<keyword evidence="1" id="KW-0472">Membrane</keyword>
<keyword evidence="1" id="KW-1133">Transmembrane helix</keyword>
<protein>
    <recommendedName>
        <fullName evidence="5">Heterokaryon incompatibility domain-containing protein</fullName>
    </recommendedName>
</protein>
<dbReference type="RefSeq" id="XP_005825253.1">
    <property type="nucleotide sequence ID" value="XM_005825196.1"/>
</dbReference>
<proteinExistence type="predicted"/>
<dbReference type="EMBL" id="JH993050">
    <property type="protein sequence ID" value="EKX38273.1"/>
    <property type="molecule type" value="Genomic_DNA"/>
</dbReference>
<dbReference type="Proteomes" id="UP000011087">
    <property type="component" value="Unassembled WGS sequence"/>
</dbReference>
<sequence>MSSSNIVMDFLNVVTLSRSKFILVARAVACLKVLSLAYFVLWSYGSGLCFRHLTGLASGAVFIPFFFCLVLFGIEVIFWMTSLYKRMLTRMYAQSLLDANRNLLALCTPQLCMAQKKRIRGLNTLTDLGILIWLIIVGSMYGEFERSQATTACNYVQDYGDGYAGVTSCVICSLQPLVAAYACFLGVSVGIILKTVVLASQGDFTLQSRVLENVLMNGSRFKNAFWIWITCSEVRQLYSATLSGVLFIPALLLILGGYVIVPPSAQIVLAPILYVLTGIILVVDGGVVYLPWRILSSLFFTGESIVSLDITSMVSRPQRKVVASFLWFLSVPWVGGCQLANMGALGGINNFAAILLVLCVVLTIFLFLVRDHEMSVQQLLKRETVDNYGLVLSKDRLVSEFSRILEASKSGPAVVEHDVRIPTFLASQDRVDLSAVISYRWSDEFLYRKKNPQAAAPRCYKIRLAGNDGFDWVVTIVEPMLQGMVNALARGSQEYVWMDQFSIPQVNSAGTKEHERVKEAYRNALIPRMIGLYSSGGLVVAFNNTGDSRILEQDWYQSRLWCVQEYSFPEKIVFENISNSGGEHQQEIANKRNRFNQLWFRLTNRIRSNQVADVLMDNESVKRKILLDWDSTLDTFAQDVVNRVAQIGAADYLDNVKKLSASNRNDILPALAQAWFGVIMTKEETKFHLVISILGAYFLTSEQTSFDVIVNRETDNGVCPPSGTMSVDRMLADYPAGLEKGRAQLVKIACRAETRQQRRGQPDLYVFSGKLLLPAGFDKWETVLECVRDTETVEEGTKKYLLVKMTVRVPAPALEEQGQTVQEFECL</sequence>
<reference evidence="3" key="3">
    <citation type="submission" date="2016-03" db="UniProtKB">
        <authorList>
            <consortium name="EnsemblProtists"/>
        </authorList>
    </citation>
    <scope>IDENTIFICATION</scope>
</reference>
<keyword evidence="1" id="KW-0812">Transmembrane</keyword>
<name>L1IPV9_GUITC</name>
<feature type="transmembrane region" description="Helical" evidence="1">
    <location>
        <begin position="122"/>
        <end position="141"/>
    </location>
</feature>
<dbReference type="GeneID" id="17295018"/>
<reference evidence="4" key="2">
    <citation type="submission" date="2012-11" db="EMBL/GenBank/DDBJ databases">
        <authorList>
            <person name="Kuo A."/>
            <person name="Curtis B.A."/>
            <person name="Tanifuji G."/>
            <person name="Burki F."/>
            <person name="Gruber A."/>
            <person name="Irimia M."/>
            <person name="Maruyama S."/>
            <person name="Arias M.C."/>
            <person name="Ball S.G."/>
            <person name="Gile G.H."/>
            <person name="Hirakawa Y."/>
            <person name="Hopkins J.F."/>
            <person name="Rensing S.A."/>
            <person name="Schmutz J."/>
            <person name="Symeonidi A."/>
            <person name="Elias M."/>
            <person name="Eveleigh R.J."/>
            <person name="Herman E.K."/>
            <person name="Klute M.J."/>
            <person name="Nakayama T."/>
            <person name="Obornik M."/>
            <person name="Reyes-Prieto A."/>
            <person name="Armbrust E.V."/>
            <person name="Aves S.J."/>
            <person name="Beiko R.G."/>
            <person name="Coutinho P."/>
            <person name="Dacks J.B."/>
            <person name="Durnford D.G."/>
            <person name="Fast N.M."/>
            <person name="Green B.R."/>
            <person name="Grisdale C."/>
            <person name="Hempe F."/>
            <person name="Henrissat B."/>
            <person name="Hoppner M.P."/>
            <person name="Ishida K.-I."/>
            <person name="Kim E."/>
            <person name="Koreny L."/>
            <person name="Kroth P.G."/>
            <person name="Liu Y."/>
            <person name="Malik S.-B."/>
            <person name="Maier U.G."/>
            <person name="McRose D."/>
            <person name="Mock T."/>
            <person name="Neilson J.A."/>
            <person name="Onodera N.T."/>
            <person name="Poole A.M."/>
            <person name="Pritham E.J."/>
            <person name="Richards T.A."/>
            <person name="Rocap G."/>
            <person name="Roy S.W."/>
            <person name="Sarai C."/>
            <person name="Schaack S."/>
            <person name="Shirato S."/>
            <person name="Slamovits C.H."/>
            <person name="Spencer D.F."/>
            <person name="Suzuki S."/>
            <person name="Worden A.Z."/>
            <person name="Zauner S."/>
            <person name="Barry K."/>
            <person name="Bell C."/>
            <person name="Bharti A.K."/>
            <person name="Crow J.A."/>
            <person name="Grimwood J."/>
            <person name="Kramer R."/>
            <person name="Lindquist E."/>
            <person name="Lucas S."/>
            <person name="Salamov A."/>
            <person name="McFadden G.I."/>
            <person name="Lane C.E."/>
            <person name="Keeling P.J."/>
            <person name="Gray M.W."/>
            <person name="Grigoriev I.V."/>
            <person name="Archibald J.M."/>
        </authorList>
    </citation>
    <scope>NUCLEOTIDE SEQUENCE</scope>
    <source>
        <strain evidence="4">CCMP2712</strain>
    </source>
</reference>
<dbReference type="HOGENOM" id="CLU_324263_0_0_1"/>
<dbReference type="KEGG" id="gtt:GUITHDRAFT_115614"/>
<feature type="transmembrane region" description="Helical" evidence="1">
    <location>
        <begin position="21"/>
        <end position="41"/>
    </location>
</feature>